<dbReference type="GO" id="GO:0042597">
    <property type="term" value="C:periplasmic space"/>
    <property type="evidence" value="ECO:0007669"/>
    <property type="project" value="UniProtKB-ARBA"/>
</dbReference>
<dbReference type="RefSeq" id="WP_014354439.1">
    <property type="nucleotide sequence ID" value="NC_016894.1"/>
</dbReference>
<evidence type="ECO:0000256" key="1">
    <source>
        <dbReference type="ARBA" id="ARBA00005695"/>
    </source>
</evidence>
<evidence type="ECO:0000259" key="5">
    <source>
        <dbReference type="Pfam" id="PF00496"/>
    </source>
</evidence>
<dbReference type="Pfam" id="PF00496">
    <property type="entry name" value="SBP_bac_5"/>
    <property type="match status" value="1"/>
</dbReference>
<feature type="chain" id="PRO_5003605098" evidence="4">
    <location>
        <begin position="32"/>
        <end position="527"/>
    </location>
</feature>
<dbReference type="GO" id="GO:1904680">
    <property type="term" value="F:peptide transmembrane transporter activity"/>
    <property type="evidence" value="ECO:0007669"/>
    <property type="project" value="TreeGrafter"/>
</dbReference>
<dbReference type="KEGG" id="awo:Awo_c00210"/>
<organism evidence="6 7">
    <name type="scientific">Acetobacterium woodii (strain ATCC 29683 / DSM 1030 / JCM 2381 / KCTC 1655 / WB1)</name>
    <dbReference type="NCBI Taxonomy" id="931626"/>
    <lineage>
        <taxon>Bacteria</taxon>
        <taxon>Bacillati</taxon>
        <taxon>Bacillota</taxon>
        <taxon>Clostridia</taxon>
        <taxon>Eubacteriales</taxon>
        <taxon>Eubacteriaceae</taxon>
        <taxon>Acetobacterium</taxon>
    </lineage>
</organism>
<feature type="domain" description="Solute-binding protein family 5" evidence="5">
    <location>
        <begin position="81"/>
        <end position="440"/>
    </location>
</feature>
<evidence type="ECO:0000313" key="7">
    <source>
        <dbReference type="Proteomes" id="UP000007177"/>
    </source>
</evidence>
<dbReference type="Gene3D" id="3.10.105.10">
    <property type="entry name" value="Dipeptide-binding Protein, Domain 3"/>
    <property type="match status" value="1"/>
</dbReference>
<dbReference type="PANTHER" id="PTHR30290:SF9">
    <property type="entry name" value="OLIGOPEPTIDE-BINDING PROTEIN APPA"/>
    <property type="match status" value="1"/>
</dbReference>
<gene>
    <name evidence="6" type="primary">oppA1</name>
    <name evidence="6" type="ordered locus">Awo_c00210</name>
</gene>
<keyword evidence="2" id="KW-0813">Transport</keyword>
<dbReference type="Gene3D" id="3.90.76.10">
    <property type="entry name" value="Dipeptide-binding Protein, Domain 1"/>
    <property type="match status" value="1"/>
</dbReference>
<dbReference type="HOGENOM" id="CLU_017028_8_5_9"/>
<dbReference type="AlphaFoldDB" id="H6LEC1"/>
<dbReference type="Proteomes" id="UP000007177">
    <property type="component" value="Chromosome"/>
</dbReference>
<sequence>MSVKKKIAKLLVGVLCLSTIVSFSGCSSASADKKSTDGSDLSNTLVYAGEADESINPIINKSELSNIIFSGLMKYDATGQPIVDLAESYTYDEGSMTYTFKLRNGVKWQDGEPFTAQDVVFTYDKLTKDTTLSASVLSNYTDITKVEAIDDKTVAITLSQFNAAMLNNFTIGIIPKHLLDGQDLTTASFNQNPVGTGRYKFVEWDKTGATITLEKNEAYYDKIPNIDRVVYKTVAVENTKALMLESGEADLAWLNANYAEKFRGKDGYTNIDFTTADYRAVSMDYRTDFWINNKDSVGVLNDAIDKDAVVKSVLNNEGCTAYSPIQLNAFGGNTAADIYSYDLNKFAQEMQTLGWVKGDDGIYERNGQKFHFTIQVRDYEEERIDIANVVSKQLKEAGVDMEIVLVTKFDWKSGYNGFLSGYAVEFDPDALYAQFTTDGSANTMKYSNPVVDNLLTQARHEKDVTARKDLYGQFEVAFSQQPASVLIAYLDGNYVSISGLKGLDTKRVLGHHAVGVMWNIEDWTLSK</sequence>
<dbReference type="PANTHER" id="PTHR30290">
    <property type="entry name" value="PERIPLASMIC BINDING COMPONENT OF ABC TRANSPORTER"/>
    <property type="match status" value="1"/>
</dbReference>
<dbReference type="OrthoDB" id="239741at2"/>
<reference evidence="6 7" key="2">
    <citation type="journal article" date="2012" name="PLoS ONE">
        <title>An ancient pathway combining carbon dioxide fixation with the generation and utilization of a sodium ion gradient for ATP synthesis.</title>
        <authorList>
            <person name="Poehlein A."/>
            <person name="Schmidt S."/>
            <person name="Kaster A.K."/>
            <person name="Goenrich M."/>
            <person name="Vollmers J."/>
            <person name="Thurmer A."/>
            <person name="Bertsch J."/>
            <person name="Schuchmann K."/>
            <person name="Voigt B."/>
            <person name="Hecker M."/>
            <person name="Daniel R."/>
            <person name="Thauer R.K."/>
            <person name="Gottschalk G."/>
            <person name="Muller V."/>
        </authorList>
    </citation>
    <scope>NUCLEOTIDE SEQUENCE [LARGE SCALE GENOMIC DNA]</scope>
    <source>
        <strain evidence="7">ATCC 29683 / DSM 1030 / JCM 2381 / KCTC 1655 / WB1</strain>
    </source>
</reference>
<dbReference type="PROSITE" id="PS51257">
    <property type="entry name" value="PROKAR_LIPOPROTEIN"/>
    <property type="match status" value="1"/>
</dbReference>
<dbReference type="Gene3D" id="3.40.190.10">
    <property type="entry name" value="Periplasmic binding protein-like II"/>
    <property type="match status" value="1"/>
</dbReference>
<evidence type="ECO:0000313" key="6">
    <source>
        <dbReference type="EMBL" id="AFA46835.1"/>
    </source>
</evidence>
<name>H6LEC1_ACEWD</name>
<dbReference type="GO" id="GO:0043190">
    <property type="term" value="C:ATP-binding cassette (ABC) transporter complex"/>
    <property type="evidence" value="ECO:0007669"/>
    <property type="project" value="InterPro"/>
</dbReference>
<dbReference type="STRING" id="931626.Awo_c00210"/>
<evidence type="ECO:0000256" key="2">
    <source>
        <dbReference type="ARBA" id="ARBA00022448"/>
    </source>
</evidence>
<dbReference type="InterPro" id="IPR000914">
    <property type="entry name" value="SBP_5_dom"/>
</dbReference>
<dbReference type="PIRSF" id="PIRSF002741">
    <property type="entry name" value="MppA"/>
    <property type="match status" value="1"/>
</dbReference>
<dbReference type="InterPro" id="IPR039424">
    <property type="entry name" value="SBP_5"/>
</dbReference>
<feature type="signal peptide" evidence="4">
    <location>
        <begin position="1"/>
        <end position="31"/>
    </location>
</feature>
<dbReference type="InterPro" id="IPR030678">
    <property type="entry name" value="Peptide/Ni-bd"/>
</dbReference>
<evidence type="ECO:0000256" key="4">
    <source>
        <dbReference type="SAM" id="SignalP"/>
    </source>
</evidence>
<accession>H6LEC1</accession>
<keyword evidence="3 4" id="KW-0732">Signal</keyword>
<dbReference type="GO" id="GO:0015833">
    <property type="term" value="P:peptide transport"/>
    <property type="evidence" value="ECO:0007669"/>
    <property type="project" value="TreeGrafter"/>
</dbReference>
<proteinExistence type="inferred from homology"/>
<dbReference type="EMBL" id="CP002987">
    <property type="protein sequence ID" value="AFA46835.1"/>
    <property type="molecule type" value="Genomic_DNA"/>
</dbReference>
<comment type="similarity">
    <text evidence="1">Belongs to the bacterial solute-binding protein 5 family.</text>
</comment>
<keyword evidence="7" id="KW-1185">Reference proteome</keyword>
<evidence type="ECO:0000256" key="3">
    <source>
        <dbReference type="ARBA" id="ARBA00022729"/>
    </source>
</evidence>
<reference evidence="7" key="1">
    <citation type="submission" date="2011-07" db="EMBL/GenBank/DDBJ databases">
        <title>Complete genome sequence of Acetobacterium woodii.</title>
        <authorList>
            <person name="Poehlein A."/>
            <person name="Schmidt S."/>
            <person name="Kaster A.-K."/>
            <person name="Goenrich M."/>
            <person name="Vollmers J."/>
            <person name="Thuermer A."/>
            <person name="Gottschalk G."/>
            <person name="Thauer R.K."/>
            <person name="Daniel R."/>
            <person name="Mueller V."/>
        </authorList>
    </citation>
    <scope>NUCLEOTIDE SEQUENCE [LARGE SCALE GENOMIC DNA]</scope>
    <source>
        <strain evidence="7">ATCC 29683 / DSM 1030 / JCM 2381 / KCTC 1655 / WB1</strain>
    </source>
</reference>
<protein>
    <submittedName>
        <fullName evidence="6">Oligopeptide ABC transport system substrate binding protein OppA1</fullName>
    </submittedName>
</protein>
<dbReference type="SUPFAM" id="SSF53850">
    <property type="entry name" value="Periplasmic binding protein-like II"/>
    <property type="match status" value="1"/>
</dbReference>
<dbReference type="eggNOG" id="COG0747">
    <property type="taxonomic scope" value="Bacteria"/>
</dbReference>